<gene>
    <name evidence="2" type="ORF">GCM10009411_32580</name>
</gene>
<accession>A0ABQ2RJ13</accession>
<dbReference type="EMBL" id="BMQX01000029">
    <property type="protein sequence ID" value="GGQ30429.1"/>
    <property type="molecule type" value="Genomic_DNA"/>
</dbReference>
<evidence type="ECO:0000313" key="2">
    <source>
        <dbReference type="EMBL" id="GGQ30429.1"/>
    </source>
</evidence>
<keyword evidence="3" id="KW-1185">Reference proteome</keyword>
<evidence type="ECO:0000313" key="3">
    <source>
        <dbReference type="Proteomes" id="UP000619118"/>
    </source>
</evidence>
<proteinExistence type="predicted"/>
<dbReference type="Proteomes" id="UP000619118">
    <property type="component" value="Unassembled WGS sequence"/>
</dbReference>
<evidence type="ECO:0008006" key="4">
    <source>
        <dbReference type="Google" id="ProtNLM"/>
    </source>
</evidence>
<dbReference type="PROSITE" id="PS51257">
    <property type="entry name" value="PROKAR_LIPOPROTEIN"/>
    <property type="match status" value="1"/>
</dbReference>
<name>A0ABQ2RJ13_9GAMM</name>
<keyword evidence="1" id="KW-0732">Signal</keyword>
<reference evidence="3" key="1">
    <citation type="journal article" date="2019" name="Int. J. Syst. Evol. Microbiol.">
        <title>The Global Catalogue of Microorganisms (GCM) 10K type strain sequencing project: providing services to taxonomists for standard genome sequencing and annotation.</title>
        <authorList>
            <consortium name="The Broad Institute Genomics Platform"/>
            <consortium name="The Broad Institute Genome Sequencing Center for Infectious Disease"/>
            <person name="Wu L."/>
            <person name="Ma J."/>
        </authorList>
    </citation>
    <scope>NUCLEOTIDE SEQUENCE [LARGE SCALE GENOMIC DNA]</scope>
    <source>
        <strain evidence="3">JCM 32306</strain>
    </source>
</reference>
<organism evidence="2 3">
    <name type="scientific">Shewanella litoralis</name>
    <dbReference type="NCBI Taxonomy" id="2282700"/>
    <lineage>
        <taxon>Bacteria</taxon>
        <taxon>Pseudomonadati</taxon>
        <taxon>Pseudomonadota</taxon>
        <taxon>Gammaproteobacteria</taxon>
        <taxon>Alteromonadales</taxon>
        <taxon>Shewanellaceae</taxon>
        <taxon>Shewanella</taxon>
    </lineage>
</organism>
<evidence type="ECO:0000256" key="1">
    <source>
        <dbReference type="SAM" id="SignalP"/>
    </source>
</evidence>
<dbReference type="RefSeq" id="WP_160056084.1">
    <property type="nucleotide sequence ID" value="NZ_BMQX01000029.1"/>
</dbReference>
<sequence>MRISLVLMSLFIFMGCASTPHSATELRTAGKAKTSFCSEKAFKETVAIIEAQLQKCFAHGEQEVFGGTSNTFIEMSGVESKIVTMSSVAQVNWNRFYQVVVDISAQDQCPALVETYGMSDSWSSTTHLVQDWIAGNNLEKCS</sequence>
<protein>
    <recommendedName>
        <fullName evidence="4">Lipoprotein</fullName>
    </recommendedName>
</protein>
<feature type="signal peptide" evidence="1">
    <location>
        <begin position="1"/>
        <end position="23"/>
    </location>
</feature>
<comment type="caution">
    <text evidence="2">The sequence shown here is derived from an EMBL/GenBank/DDBJ whole genome shotgun (WGS) entry which is preliminary data.</text>
</comment>
<feature type="chain" id="PRO_5045394371" description="Lipoprotein" evidence="1">
    <location>
        <begin position="24"/>
        <end position="142"/>
    </location>
</feature>